<keyword evidence="2 5" id="KW-0808">Transferase</keyword>
<gene>
    <name evidence="5 6" type="primary">COQ3</name>
    <name evidence="6" type="ORF">PRK78_003107</name>
</gene>
<organism evidence="6 7">
    <name type="scientific">Emydomyces testavorans</name>
    <dbReference type="NCBI Taxonomy" id="2070801"/>
    <lineage>
        <taxon>Eukaryota</taxon>
        <taxon>Fungi</taxon>
        <taxon>Dikarya</taxon>
        <taxon>Ascomycota</taxon>
        <taxon>Pezizomycotina</taxon>
        <taxon>Eurotiomycetes</taxon>
        <taxon>Eurotiomycetidae</taxon>
        <taxon>Onygenales</taxon>
        <taxon>Nannizziopsiaceae</taxon>
        <taxon>Emydomyces</taxon>
    </lineage>
</organism>
<feature type="binding site" evidence="5">
    <location>
        <position position="218"/>
    </location>
    <ligand>
        <name>Mg(2+)</name>
        <dbReference type="ChEBI" id="CHEBI:18420"/>
    </ligand>
</feature>
<evidence type="ECO:0000256" key="4">
    <source>
        <dbReference type="ARBA" id="ARBA00022691"/>
    </source>
</evidence>
<keyword evidence="1 5" id="KW-0489">Methyltransferase</keyword>
<comment type="subunit">
    <text evidence="5">Component of a multi-subunit COQ enzyme complex, composed of at least COQ3, COQ4, COQ5, COQ6, COQ7 and COQ9.</text>
</comment>
<comment type="catalytic activity">
    <reaction evidence="5">
        <text>a 3-demethylubiquinone + S-adenosyl-L-methionine = a ubiquinone + S-adenosyl-L-homocysteine</text>
        <dbReference type="Rhea" id="RHEA:81215"/>
        <dbReference type="Rhea" id="RHEA-COMP:9565"/>
        <dbReference type="Rhea" id="RHEA-COMP:19654"/>
        <dbReference type="ChEBI" id="CHEBI:16389"/>
        <dbReference type="ChEBI" id="CHEBI:57856"/>
        <dbReference type="ChEBI" id="CHEBI:59789"/>
        <dbReference type="ChEBI" id="CHEBI:231825"/>
    </reaction>
</comment>
<dbReference type="EC" id="2.1.1.64" evidence="5"/>
<evidence type="ECO:0000256" key="5">
    <source>
        <dbReference type="HAMAP-Rule" id="MF_03190"/>
    </source>
</evidence>
<dbReference type="SUPFAM" id="SSF53335">
    <property type="entry name" value="S-adenosyl-L-methionine-dependent methyltransferases"/>
    <property type="match status" value="1"/>
</dbReference>
<evidence type="ECO:0000256" key="2">
    <source>
        <dbReference type="ARBA" id="ARBA00022679"/>
    </source>
</evidence>
<dbReference type="GO" id="GO:0031314">
    <property type="term" value="C:extrinsic component of mitochondrial inner membrane"/>
    <property type="evidence" value="ECO:0007669"/>
    <property type="project" value="UniProtKB-UniRule"/>
</dbReference>
<keyword evidence="4 5" id="KW-0949">S-adenosyl-L-methionine</keyword>
<dbReference type="InterPro" id="IPR010233">
    <property type="entry name" value="UbiG_MeTrfase"/>
</dbReference>
<dbReference type="InterPro" id="IPR029063">
    <property type="entry name" value="SAM-dependent_MTases_sf"/>
</dbReference>
<comment type="function">
    <text evidence="5">O-methyltransferase required for two non-consecutive steps during ubiquinone biosynthesis. Catalyzes the 2 O-methylation of 3,4-dihydroxy-5-(all-trans-polyprenyl)benzoic acid into 4-hydroxy-3-methoxy-5-(all-trans-polyprenyl)benzoic acid. Also catalyzes the last step of ubiquinone biosynthesis by mediating methylation of 3-demethylubiquinone into ubiquinone. Also able to mediate the methylation of 3-demethylubiquinol into ubiquinol.</text>
</comment>
<keyword evidence="5" id="KW-0479">Metal-binding</keyword>
<feature type="binding site" evidence="5">
    <location>
        <position position="71"/>
    </location>
    <ligand>
        <name>S-adenosyl-L-methionine</name>
        <dbReference type="ChEBI" id="CHEBI:59789"/>
    </ligand>
</feature>
<dbReference type="GO" id="GO:0032259">
    <property type="term" value="P:methylation"/>
    <property type="evidence" value="ECO:0007669"/>
    <property type="project" value="UniProtKB-KW"/>
</dbReference>
<accession>A0AAF0IH58</accession>
<dbReference type="AlphaFoldDB" id="A0AAF0IH58"/>
<dbReference type="GO" id="GO:0061542">
    <property type="term" value="F:3-demethylubiquinol 3-O-methyltransferase activity"/>
    <property type="evidence" value="ECO:0007669"/>
    <property type="project" value="UniProtKB-UniRule"/>
</dbReference>
<evidence type="ECO:0000256" key="1">
    <source>
        <dbReference type="ARBA" id="ARBA00022603"/>
    </source>
</evidence>
<evidence type="ECO:0000313" key="7">
    <source>
        <dbReference type="Proteomes" id="UP001219355"/>
    </source>
</evidence>
<comment type="pathway">
    <text evidence="5">Cofactor biosynthesis; ubiquinone biosynthesis.</text>
</comment>
<dbReference type="EC" id="2.1.1.-" evidence="5"/>
<keyword evidence="5" id="KW-0496">Mitochondrion</keyword>
<evidence type="ECO:0000313" key="6">
    <source>
        <dbReference type="EMBL" id="WEW57640.1"/>
    </source>
</evidence>
<comment type="cofactor">
    <cofactor evidence="5">
        <name>Mg(2+)</name>
        <dbReference type="ChEBI" id="CHEBI:18420"/>
    </cofactor>
</comment>
<dbReference type="Pfam" id="PF13489">
    <property type="entry name" value="Methyltransf_23"/>
    <property type="match status" value="1"/>
</dbReference>
<dbReference type="GO" id="GO:0046872">
    <property type="term" value="F:metal ion binding"/>
    <property type="evidence" value="ECO:0007669"/>
    <property type="project" value="UniProtKB-KW"/>
</dbReference>
<reference evidence="6" key="1">
    <citation type="submission" date="2023-03" db="EMBL/GenBank/DDBJ databases">
        <title>Emydomyces testavorans Genome Sequence.</title>
        <authorList>
            <person name="Hoyer L."/>
        </authorList>
    </citation>
    <scope>NUCLEOTIDE SEQUENCE</scope>
    <source>
        <strain evidence="6">16-2883</strain>
    </source>
</reference>
<feature type="binding site" evidence="5">
    <location>
        <position position="111"/>
    </location>
    <ligand>
        <name>S-adenosyl-L-methionine</name>
        <dbReference type="ChEBI" id="CHEBI:59789"/>
    </ligand>
</feature>
<keyword evidence="5" id="KW-0999">Mitochondrion inner membrane</keyword>
<dbReference type="Proteomes" id="UP001219355">
    <property type="component" value="Chromosome 2"/>
</dbReference>
<proteinExistence type="inferred from homology"/>
<keyword evidence="7" id="KW-1185">Reference proteome</keyword>
<dbReference type="GO" id="GO:0010420">
    <property type="term" value="F:polyprenyldihydroxybenzoate methyltransferase activity"/>
    <property type="evidence" value="ECO:0007669"/>
    <property type="project" value="UniProtKB-UniRule"/>
</dbReference>
<dbReference type="EC" id="2.1.1.114" evidence="5"/>
<dbReference type="Gene3D" id="3.40.50.150">
    <property type="entry name" value="Vaccinia Virus protein VP39"/>
    <property type="match status" value="1"/>
</dbReference>
<comment type="subcellular location">
    <subcellularLocation>
        <location evidence="5">Mitochondrion inner membrane</location>
        <topology evidence="5">Peripheral membrane protein</topology>
        <orientation evidence="5">Matrix side</orientation>
    </subcellularLocation>
</comment>
<comment type="catalytic activity">
    <reaction evidence="5">
        <text>a 3,4-dihydroxy-5-(all-trans-polyprenyl)benzoate + S-adenosyl-L-methionine = a 4-hydroxy-3-methoxy-5-(all-trans-polyprenyl)benzoate + S-adenosyl-L-homocysteine + H(+)</text>
        <dbReference type="Rhea" id="RHEA:44452"/>
        <dbReference type="Rhea" id="RHEA-COMP:10930"/>
        <dbReference type="Rhea" id="RHEA-COMP:10931"/>
        <dbReference type="ChEBI" id="CHEBI:15378"/>
        <dbReference type="ChEBI" id="CHEBI:57856"/>
        <dbReference type="ChEBI" id="CHEBI:59789"/>
        <dbReference type="ChEBI" id="CHEBI:64694"/>
        <dbReference type="ChEBI" id="CHEBI:84443"/>
        <dbReference type="EC" id="2.1.1.114"/>
    </reaction>
</comment>
<comment type="catalytic activity">
    <reaction evidence="5">
        <text>a 3-demethylubiquinol + S-adenosyl-L-methionine = a ubiquinol + S-adenosyl-L-homocysteine + H(+)</text>
        <dbReference type="Rhea" id="RHEA:44380"/>
        <dbReference type="Rhea" id="RHEA-COMP:9566"/>
        <dbReference type="Rhea" id="RHEA-COMP:10914"/>
        <dbReference type="ChEBI" id="CHEBI:15378"/>
        <dbReference type="ChEBI" id="CHEBI:17976"/>
        <dbReference type="ChEBI" id="CHEBI:57856"/>
        <dbReference type="ChEBI" id="CHEBI:59789"/>
        <dbReference type="ChEBI" id="CHEBI:84422"/>
        <dbReference type="EC" id="2.1.1.64"/>
    </reaction>
</comment>
<feature type="binding site" evidence="5">
    <location>
        <position position="222"/>
    </location>
    <ligand>
        <name>Mg(2+)</name>
        <dbReference type="ChEBI" id="CHEBI:18420"/>
    </ligand>
</feature>
<name>A0AAF0IH58_9EURO</name>
<dbReference type="PANTHER" id="PTHR43464:SF19">
    <property type="entry name" value="UBIQUINONE BIOSYNTHESIS O-METHYLTRANSFERASE, MITOCHONDRIAL"/>
    <property type="match status" value="1"/>
</dbReference>
<sequence length="357" mass="39185">MVLDLRAPAARNLSLLLRHASRRTTAQFLRHHSTAPSSVSSDELTHFASLASSWWDPLGPSRVLHLMNPLRHEFIQSCLSEGHSRTDNYAQKNDHNAEEPKYNGLRYLDIGCGGGIFAESLARTIPLSPSSSFSPQTAAASLLAIDPSPVMIEIALSHARKDPTLHSHLQSGNFKYESTTLEALVSRSLSTAPTPIPADPSPSQSPTSSKFDIITLFEVLEHIDPSTSSPRQFIENCLRLLQPRGWLIGSTIARTWPSYIINQVLAEAPWPIGVVPRGTHEWSKFVNEDELRGWAAGSGKADSAEAEAGSSATVHARSALETRWKCVGAMYFPGLGWKLVPGSEKWGNYFWGIQKLT</sequence>
<feature type="binding site" evidence="5">
    <location>
        <position position="146"/>
    </location>
    <ligand>
        <name>S-adenosyl-L-methionine</name>
        <dbReference type="ChEBI" id="CHEBI:59789"/>
    </ligand>
</feature>
<dbReference type="EMBL" id="CP120628">
    <property type="protein sequence ID" value="WEW57640.1"/>
    <property type="molecule type" value="Genomic_DNA"/>
</dbReference>
<dbReference type="CDD" id="cd02440">
    <property type="entry name" value="AdoMet_MTases"/>
    <property type="match status" value="1"/>
</dbReference>
<dbReference type="PANTHER" id="PTHR43464">
    <property type="entry name" value="METHYLTRANSFERASE"/>
    <property type="match status" value="1"/>
</dbReference>
<feature type="binding site" evidence="5">
    <location>
        <position position="217"/>
    </location>
    <ligand>
        <name>S-adenosyl-L-methionine</name>
        <dbReference type="ChEBI" id="CHEBI:59789"/>
    </ligand>
</feature>
<feature type="binding site" evidence="5">
    <location>
        <position position="221"/>
    </location>
    <ligand>
        <name>Mg(2+)</name>
        <dbReference type="ChEBI" id="CHEBI:18420"/>
    </ligand>
</feature>
<keyword evidence="5" id="KW-0460">Magnesium</keyword>
<protein>
    <recommendedName>
        <fullName evidence="5">Ubiquinone biosynthesis O-methyltransferase, mitochondrial</fullName>
    </recommendedName>
    <alternativeName>
        <fullName evidence="5">3-demethylubiquinol 3-O-methyltransferase</fullName>
        <ecNumber evidence="5">2.1.1.64</ecNumber>
    </alternativeName>
    <alternativeName>
        <fullName evidence="5">3-demethylubiquinone 3-O-methyltransferase</fullName>
        <ecNumber evidence="5">2.1.1.-</ecNumber>
    </alternativeName>
    <alternativeName>
        <fullName evidence="5">Polyprenyldihydroxybenzoate methyltransferase</fullName>
        <ecNumber evidence="5">2.1.1.114</ecNumber>
    </alternativeName>
</protein>
<keyword evidence="5" id="KW-0472">Membrane</keyword>
<dbReference type="HAMAP" id="MF_00472">
    <property type="entry name" value="UbiG"/>
    <property type="match status" value="1"/>
</dbReference>
<comment type="similarity">
    <text evidence="5">Belongs to the class I-like SAM-binding methyltransferase superfamily. UbiG/COQ3 family.</text>
</comment>
<evidence type="ECO:0000256" key="3">
    <source>
        <dbReference type="ARBA" id="ARBA00022688"/>
    </source>
</evidence>
<keyword evidence="3 5" id="KW-0831">Ubiquinone biosynthesis</keyword>